<dbReference type="HOGENOM" id="CLU_3241571_0_0_6"/>
<reference evidence="1" key="1">
    <citation type="submission" date="2013-07" db="EMBL/GenBank/DDBJ databases">
        <title>Sub-species coevolution in mutualistic symbiosis.</title>
        <authorList>
            <person name="Murfin K."/>
            <person name="Klassen J."/>
            <person name="Lee M."/>
            <person name="Forst S."/>
            <person name="Stock P."/>
            <person name="Goodrich-Blair H."/>
        </authorList>
    </citation>
    <scope>NUCLEOTIDE SEQUENCE [LARGE SCALE GENOMIC DNA]</scope>
    <source>
        <strain evidence="1">Feltiae Moldova</strain>
    </source>
</reference>
<sequence>MINIFILKINYDCKLFLTNLLFILFYKKYQLGNISILGIMNLL</sequence>
<accession>A0A077NDB4</accession>
<comment type="caution">
    <text evidence="1">The sequence shown here is derived from an EMBL/GenBank/DDBJ whole genome shotgun (WGS) entry which is preliminary data.</text>
</comment>
<evidence type="ECO:0000313" key="1">
    <source>
        <dbReference type="EMBL" id="CDH00172.1"/>
    </source>
</evidence>
<organism evidence="1">
    <name type="scientific">Xenorhabdus bovienii str. feltiae Moldova</name>
    <dbReference type="NCBI Taxonomy" id="1398200"/>
    <lineage>
        <taxon>Bacteria</taxon>
        <taxon>Pseudomonadati</taxon>
        <taxon>Pseudomonadota</taxon>
        <taxon>Gammaproteobacteria</taxon>
        <taxon>Enterobacterales</taxon>
        <taxon>Morganellaceae</taxon>
        <taxon>Xenorhabdus</taxon>
    </lineage>
</organism>
<gene>
    <name evidence="1" type="ORF">XBFM1_1350031</name>
</gene>
<protein>
    <submittedName>
        <fullName evidence="1">Uncharacterized protein</fullName>
    </submittedName>
</protein>
<name>A0A077NDB4_XENBV</name>
<proteinExistence type="predicted"/>
<dbReference type="EMBL" id="CBSV010000041">
    <property type="protein sequence ID" value="CDH00172.1"/>
    <property type="molecule type" value="Genomic_DNA"/>
</dbReference>
<dbReference type="AlphaFoldDB" id="A0A077NDB4"/>
<dbReference type="Proteomes" id="UP000028487">
    <property type="component" value="Unassembled WGS sequence"/>
</dbReference>